<dbReference type="EMBL" id="VSSQ01108507">
    <property type="protein sequence ID" value="MPN47191.1"/>
    <property type="molecule type" value="Genomic_DNA"/>
</dbReference>
<organism evidence="1">
    <name type="scientific">bioreactor metagenome</name>
    <dbReference type="NCBI Taxonomy" id="1076179"/>
    <lineage>
        <taxon>unclassified sequences</taxon>
        <taxon>metagenomes</taxon>
        <taxon>ecological metagenomes</taxon>
    </lineage>
</organism>
<sequence>MLNQEIDKLGVVIGYIGEEDESQTAENGICTFDAKKSDPITYSYGKNETVFAFKPVWVSAINHLHKGGVVVSGSYGTGENMYKAGFWPDPQQIAGAYAIVHDNTPDYDAVLFGIVPTFRYYNHATNGMMANAIYYLGYDGK</sequence>
<dbReference type="AlphaFoldDB" id="A0A645I7A5"/>
<evidence type="ECO:0000313" key="1">
    <source>
        <dbReference type="EMBL" id="MPN47191.1"/>
    </source>
</evidence>
<name>A0A645I7A5_9ZZZZ</name>
<comment type="caution">
    <text evidence="1">The sequence shown here is derived from an EMBL/GenBank/DDBJ whole genome shotgun (WGS) entry which is preliminary data.</text>
</comment>
<protein>
    <submittedName>
        <fullName evidence="1">Uncharacterized protein</fullName>
    </submittedName>
</protein>
<gene>
    <name evidence="1" type="ORF">SDC9_194792</name>
</gene>
<reference evidence="1" key="1">
    <citation type="submission" date="2019-08" db="EMBL/GenBank/DDBJ databases">
        <authorList>
            <person name="Kucharzyk K."/>
            <person name="Murdoch R.W."/>
            <person name="Higgins S."/>
            <person name="Loffler F."/>
        </authorList>
    </citation>
    <scope>NUCLEOTIDE SEQUENCE</scope>
</reference>
<proteinExistence type="predicted"/>
<accession>A0A645I7A5</accession>